<dbReference type="EMBL" id="KV878215">
    <property type="protein sequence ID" value="OJJ31899.1"/>
    <property type="molecule type" value="Genomic_DNA"/>
</dbReference>
<dbReference type="RefSeq" id="XP_040685576.1">
    <property type="nucleotide sequence ID" value="XM_040836137.1"/>
</dbReference>
<accession>A0A1L9RAH0</accession>
<dbReference type="Proteomes" id="UP000184383">
    <property type="component" value="Unassembled WGS sequence"/>
</dbReference>
<organism evidence="2 3">
    <name type="scientific">Aspergillus wentii DTO 134E9</name>
    <dbReference type="NCBI Taxonomy" id="1073089"/>
    <lineage>
        <taxon>Eukaryota</taxon>
        <taxon>Fungi</taxon>
        <taxon>Dikarya</taxon>
        <taxon>Ascomycota</taxon>
        <taxon>Pezizomycotina</taxon>
        <taxon>Eurotiomycetes</taxon>
        <taxon>Eurotiomycetidae</taxon>
        <taxon>Eurotiales</taxon>
        <taxon>Aspergillaceae</taxon>
        <taxon>Aspergillus</taxon>
        <taxon>Aspergillus subgen. Cremei</taxon>
    </lineage>
</organism>
<protein>
    <submittedName>
        <fullName evidence="2">Uncharacterized protein</fullName>
    </submittedName>
</protein>
<name>A0A1L9RAH0_ASPWE</name>
<reference evidence="3" key="1">
    <citation type="journal article" date="2017" name="Genome Biol.">
        <title>Comparative genomics reveals high biological diversity and specific adaptations in the industrially and medically important fungal genus Aspergillus.</title>
        <authorList>
            <person name="de Vries R.P."/>
            <person name="Riley R."/>
            <person name="Wiebenga A."/>
            <person name="Aguilar-Osorio G."/>
            <person name="Amillis S."/>
            <person name="Uchima C.A."/>
            <person name="Anderluh G."/>
            <person name="Asadollahi M."/>
            <person name="Askin M."/>
            <person name="Barry K."/>
            <person name="Battaglia E."/>
            <person name="Bayram O."/>
            <person name="Benocci T."/>
            <person name="Braus-Stromeyer S.A."/>
            <person name="Caldana C."/>
            <person name="Canovas D."/>
            <person name="Cerqueira G.C."/>
            <person name="Chen F."/>
            <person name="Chen W."/>
            <person name="Choi C."/>
            <person name="Clum A."/>
            <person name="Dos Santos R.A."/>
            <person name="Damasio A.R."/>
            <person name="Diallinas G."/>
            <person name="Emri T."/>
            <person name="Fekete E."/>
            <person name="Flipphi M."/>
            <person name="Freyberg S."/>
            <person name="Gallo A."/>
            <person name="Gournas C."/>
            <person name="Habgood R."/>
            <person name="Hainaut M."/>
            <person name="Harispe M.L."/>
            <person name="Henrissat B."/>
            <person name="Hilden K.S."/>
            <person name="Hope R."/>
            <person name="Hossain A."/>
            <person name="Karabika E."/>
            <person name="Karaffa L."/>
            <person name="Karanyi Z."/>
            <person name="Krasevec N."/>
            <person name="Kuo A."/>
            <person name="Kusch H."/>
            <person name="LaButti K."/>
            <person name="Lagendijk E.L."/>
            <person name="Lapidus A."/>
            <person name="Levasseur A."/>
            <person name="Lindquist E."/>
            <person name="Lipzen A."/>
            <person name="Logrieco A.F."/>
            <person name="MacCabe A."/>
            <person name="Maekelae M.R."/>
            <person name="Malavazi I."/>
            <person name="Melin P."/>
            <person name="Meyer V."/>
            <person name="Mielnichuk N."/>
            <person name="Miskei M."/>
            <person name="Molnar A.P."/>
            <person name="Mule G."/>
            <person name="Ngan C.Y."/>
            <person name="Orejas M."/>
            <person name="Orosz E."/>
            <person name="Ouedraogo J.P."/>
            <person name="Overkamp K.M."/>
            <person name="Park H.-S."/>
            <person name="Perrone G."/>
            <person name="Piumi F."/>
            <person name="Punt P.J."/>
            <person name="Ram A.F."/>
            <person name="Ramon A."/>
            <person name="Rauscher S."/>
            <person name="Record E."/>
            <person name="Riano-Pachon D.M."/>
            <person name="Robert V."/>
            <person name="Roehrig J."/>
            <person name="Ruller R."/>
            <person name="Salamov A."/>
            <person name="Salih N.S."/>
            <person name="Samson R.A."/>
            <person name="Sandor E."/>
            <person name="Sanguinetti M."/>
            <person name="Schuetze T."/>
            <person name="Sepcic K."/>
            <person name="Shelest E."/>
            <person name="Sherlock G."/>
            <person name="Sophianopoulou V."/>
            <person name="Squina F.M."/>
            <person name="Sun H."/>
            <person name="Susca A."/>
            <person name="Todd R.B."/>
            <person name="Tsang A."/>
            <person name="Unkles S.E."/>
            <person name="van de Wiele N."/>
            <person name="van Rossen-Uffink D."/>
            <person name="Oliveira J.V."/>
            <person name="Vesth T.C."/>
            <person name="Visser J."/>
            <person name="Yu J.-H."/>
            <person name="Zhou M."/>
            <person name="Andersen M.R."/>
            <person name="Archer D.B."/>
            <person name="Baker S.E."/>
            <person name="Benoit I."/>
            <person name="Brakhage A.A."/>
            <person name="Braus G.H."/>
            <person name="Fischer R."/>
            <person name="Frisvad J.C."/>
            <person name="Goldman G.H."/>
            <person name="Houbraken J."/>
            <person name="Oakley B."/>
            <person name="Pocsi I."/>
            <person name="Scazzocchio C."/>
            <person name="Seiboth B."/>
            <person name="vanKuyk P.A."/>
            <person name="Wortman J."/>
            <person name="Dyer P.S."/>
            <person name="Grigoriev I.V."/>
        </authorList>
    </citation>
    <scope>NUCLEOTIDE SEQUENCE [LARGE SCALE GENOMIC DNA]</scope>
    <source>
        <strain evidence="3">DTO 134E9</strain>
    </source>
</reference>
<dbReference type="GeneID" id="63751985"/>
<evidence type="ECO:0000313" key="3">
    <source>
        <dbReference type="Proteomes" id="UP000184383"/>
    </source>
</evidence>
<proteinExistence type="predicted"/>
<dbReference type="AlphaFoldDB" id="A0A1L9RAH0"/>
<feature type="compositionally biased region" description="Basic and acidic residues" evidence="1">
    <location>
        <begin position="31"/>
        <end position="41"/>
    </location>
</feature>
<feature type="compositionally biased region" description="Polar residues" evidence="1">
    <location>
        <begin position="12"/>
        <end position="28"/>
    </location>
</feature>
<dbReference type="VEuPathDB" id="FungiDB:ASPWEDRAFT_43924"/>
<gene>
    <name evidence="2" type="ORF">ASPWEDRAFT_43924</name>
</gene>
<evidence type="ECO:0000256" key="1">
    <source>
        <dbReference type="SAM" id="MobiDB-lite"/>
    </source>
</evidence>
<sequence length="70" mass="7661">MPSRPQPERNLGNASVKAQNGSQTSDYTDTLLKREGNDSKPRTSFPQTSAEKQQDLAGIGRGAESTWCKH</sequence>
<evidence type="ECO:0000313" key="2">
    <source>
        <dbReference type="EMBL" id="OJJ31899.1"/>
    </source>
</evidence>
<feature type="compositionally biased region" description="Polar residues" evidence="1">
    <location>
        <begin position="42"/>
        <end position="51"/>
    </location>
</feature>
<feature type="region of interest" description="Disordered" evidence="1">
    <location>
        <begin position="1"/>
        <end position="70"/>
    </location>
</feature>
<keyword evidence="3" id="KW-1185">Reference proteome</keyword>